<dbReference type="eggNOG" id="ENOG5032VU1">
    <property type="taxonomic scope" value="Bacteria"/>
</dbReference>
<feature type="region of interest" description="Disordered" evidence="1">
    <location>
        <begin position="221"/>
        <end position="293"/>
    </location>
</feature>
<dbReference type="AlphaFoldDB" id="B3QVT4"/>
<dbReference type="PROSITE" id="PS51257">
    <property type="entry name" value="PROKAR_LIPOPROTEIN"/>
    <property type="match status" value="1"/>
</dbReference>
<dbReference type="KEGG" id="cts:Ctha_0672"/>
<dbReference type="Proteomes" id="UP000001208">
    <property type="component" value="Chromosome"/>
</dbReference>
<feature type="compositionally biased region" description="Low complexity" evidence="1">
    <location>
        <begin position="111"/>
        <end position="120"/>
    </location>
</feature>
<protein>
    <submittedName>
        <fullName evidence="2">Uncharacterized protein</fullName>
    </submittedName>
</protein>
<feature type="compositionally biased region" description="Gly residues" evidence="1">
    <location>
        <begin position="225"/>
        <end position="274"/>
    </location>
</feature>
<evidence type="ECO:0000313" key="3">
    <source>
        <dbReference type="Proteomes" id="UP000001208"/>
    </source>
</evidence>
<evidence type="ECO:0000256" key="1">
    <source>
        <dbReference type="SAM" id="MobiDB-lite"/>
    </source>
</evidence>
<keyword evidence="3" id="KW-1185">Reference proteome</keyword>
<sequence>MTIHKIFGALALVAIGSGCSGTELIQSSRTADSVAIDGNDAEWRTHMKYFEDEKIAVGVKHDDENLYVCIGTQDKSTSQQLTRTGLTVWFDAEGGSNEAFGVHFPVGQQGGMMPPQGQMPDRSTEKQSSSTSSMDKPLERKFAKQQQDELELYTCSDDQKDTLRINFKDLKGIKVCTGEAKGAFVYELQVPLQQSEAHPYAIGSDGKNPIGIGIITDEQPEMPSGGMGGSGGGMGGPGGGMGAPPSGGMGGAPPSGGMGGPGGGMGGPGGGGRPGQMQEDSVEIELWLTAELK</sequence>
<reference evidence="2 3" key="1">
    <citation type="submission" date="2008-06" db="EMBL/GenBank/DDBJ databases">
        <title>Complete sequence of Chloroherpeton thalassium ATCC 35110.</title>
        <authorList>
            <consortium name="US DOE Joint Genome Institute"/>
            <person name="Lucas S."/>
            <person name="Copeland A."/>
            <person name="Lapidus A."/>
            <person name="Glavina del Rio T."/>
            <person name="Dalin E."/>
            <person name="Tice H."/>
            <person name="Bruce D."/>
            <person name="Goodwin L."/>
            <person name="Pitluck S."/>
            <person name="Schmutz J."/>
            <person name="Larimer F."/>
            <person name="Land M."/>
            <person name="Hauser L."/>
            <person name="Kyrpides N."/>
            <person name="Mikhailova N."/>
            <person name="Liu Z."/>
            <person name="Li T."/>
            <person name="Zhao F."/>
            <person name="Overmann J."/>
            <person name="Bryant D.A."/>
            <person name="Richardson P."/>
        </authorList>
    </citation>
    <scope>NUCLEOTIDE SEQUENCE [LARGE SCALE GENOMIC DNA]</scope>
    <source>
        <strain evidence="3">ATCC 35110 / GB-78</strain>
    </source>
</reference>
<proteinExistence type="predicted"/>
<gene>
    <name evidence="2" type="ordered locus">Ctha_0672</name>
</gene>
<evidence type="ECO:0000313" key="2">
    <source>
        <dbReference type="EMBL" id="ACF13141.1"/>
    </source>
</evidence>
<feature type="region of interest" description="Disordered" evidence="1">
    <location>
        <begin position="108"/>
        <end position="145"/>
    </location>
</feature>
<organism evidence="2 3">
    <name type="scientific">Chloroherpeton thalassium (strain ATCC 35110 / GB-78)</name>
    <dbReference type="NCBI Taxonomy" id="517418"/>
    <lineage>
        <taxon>Bacteria</taxon>
        <taxon>Pseudomonadati</taxon>
        <taxon>Chlorobiota</taxon>
        <taxon>Chlorobiia</taxon>
        <taxon>Chlorobiales</taxon>
        <taxon>Chloroherpetonaceae</taxon>
        <taxon>Chloroherpeton</taxon>
    </lineage>
</organism>
<dbReference type="EMBL" id="CP001100">
    <property type="protein sequence ID" value="ACF13141.1"/>
    <property type="molecule type" value="Genomic_DNA"/>
</dbReference>
<dbReference type="OrthoDB" id="1523672at2"/>
<dbReference type="RefSeq" id="WP_012499225.1">
    <property type="nucleotide sequence ID" value="NC_011026.1"/>
</dbReference>
<dbReference type="STRING" id="517418.Ctha_0672"/>
<accession>B3QVT4</accession>
<dbReference type="HOGENOM" id="CLU_1018311_0_0_10"/>
<name>B3QVT4_CHLT3</name>